<gene>
    <name evidence="1" type="ORF">ACFOD3_09455</name>
</gene>
<reference evidence="2" key="1">
    <citation type="journal article" date="2019" name="Int. J. Syst. Evol. Microbiol.">
        <title>The Global Catalogue of Microorganisms (GCM) 10K type strain sequencing project: providing services to taxonomists for standard genome sequencing and annotation.</title>
        <authorList>
            <consortium name="The Broad Institute Genomics Platform"/>
            <consortium name="The Broad Institute Genome Sequencing Center for Infectious Disease"/>
            <person name="Wu L."/>
            <person name="Ma J."/>
        </authorList>
    </citation>
    <scope>NUCLEOTIDE SEQUENCE [LARGE SCALE GENOMIC DNA]</scope>
    <source>
        <strain evidence="2">CGMCC 1.16855</strain>
    </source>
</reference>
<accession>A0ABV7BTS5</accession>
<evidence type="ECO:0008006" key="3">
    <source>
        <dbReference type="Google" id="ProtNLM"/>
    </source>
</evidence>
<name>A0ABV7BTS5_9PROT</name>
<protein>
    <recommendedName>
        <fullName evidence="3">Tetratricopeptide repeat protein</fullName>
    </recommendedName>
</protein>
<evidence type="ECO:0000313" key="1">
    <source>
        <dbReference type="EMBL" id="MFC3000121.1"/>
    </source>
</evidence>
<organism evidence="1 2">
    <name type="scientific">Falsiroseomonas tokyonensis</name>
    <dbReference type="NCBI Taxonomy" id="430521"/>
    <lineage>
        <taxon>Bacteria</taxon>
        <taxon>Pseudomonadati</taxon>
        <taxon>Pseudomonadota</taxon>
        <taxon>Alphaproteobacteria</taxon>
        <taxon>Acetobacterales</taxon>
        <taxon>Roseomonadaceae</taxon>
        <taxon>Falsiroseomonas</taxon>
    </lineage>
</organism>
<dbReference type="Proteomes" id="UP001595420">
    <property type="component" value="Unassembled WGS sequence"/>
</dbReference>
<sequence length="442" mass="47767">MTAPKPDLIVHIGQSKTGTSSIQRVLGGQRQALAKLGVCYPLSPGWANHGMLPASLVPLSRLGHFNPALWDGIGAEARLAQFRREFAAEMAALPAGTRLVILSAEQCGGLLGNQAEIALLRDLLAPYAARIRVAVYLRRQDQHAASGYTQALRVAGIRPPELPKLGPDRLPQYDYAKLLDDWAAVFGADAMMIRIFERAELVNGDAVDDFLALCQVPLAVPADHPDRQSNLSITPAAIDLVRSMGERMKARPEGLTAASLPWRRFMAAVSDALPGRGWKPHPAEAAAFLARYEAVNEEVRRRWFPDRPSLFAPLDPVGGDPPPGPPAIDRDAALEAAMDVLEDQLRLAAQREADQHVLAARLHERLGEQAPARSAFRAALRVVPDHPLAHQHLAEAALREGNRAAAEAHLAVLQRAHPDHAATRRIGHLMAQANSAPTKAAG</sequence>
<keyword evidence="2" id="KW-1185">Reference proteome</keyword>
<comment type="caution">
    <text evidence="1">The sequence shown here is derived from an EMBL/GenBank/DDBJ whole genome shotgun (WGS) entry which is preliminary data.</text>
</comment>
<dbReference type="RefSeq" id="WP_216836173.1">
    <property type="nucleotide sequence ID" value="NZ_JAFNJS010000002.1"/>
</dbReference>
<proteinExistence type="predicted"/>
<dbReference type="EMBL" id="JBHRSB010000002">
    <property type="protein sequence ID" value="MFC3000121.1"/>
    <property type="molecule type" value="Genomic_DNA"/>
</dbReference>
<evidence type="ECO:0000313" key="2">
    <source>
        <dbReference type="Proteomes" id="UP001595420"/>
    </source>
</evidence>